<feature type="non-terminal residue" evidence="2">
    <location>
        <position position="95"/>
    </location>
</feature>
<keyword evidence="1" id="KW-0175">Coiled coil</keyword>
<comment type="caution">
    <text evidence="2">The sequence shown here is derived from an EMBL/GenBank/DDBJ whole genome shotgun (WGS) entry which is preliminary data.</text>
</comment>
<evidence type="ECO:0000313" key="2">
    <source>
        <dbReference type="EMBL" id="MBC8176534.1"/>
    </source>
</evidence>
<proteinExistence type="predicted"/>
<feature type="coiled-coil region" evidence="1">
    <location>
        <begin position="48"/>
        <end position="75"/>
    </location>
</feature>
<evidence type="ECO:0000256" key="1">
    <source>
        <dbReference type="SAM" id="Coils"/>
    </source>
</evidence>
<dbReference type="AlphaFoldDB" id="A0A8J6MZU3"/>
<evidence type="ECO:0000313" key="3">
    <source>
        <dbReference type="Proteomes" id="UP000650524"/>
    </source>
</evidence>
<accession>A0A8J6MZU3</accession>
<protein>
    <submittedName>
        <fullName evidence="2">Phosphohydrolase</fullName>
    </submittedName>
</protein>
<sequence length="95" mass="10735">MVIKRLLEIIEEVAAGKYSNDIMELTRDDQPESVRAIAEAMGLMMVKVEAREYRLELMVKELEELNEEIRQGTVNTVSAMAHALAARDVYTEGHA</sequence>
<name>A0A8J6MZU3_9DELT</name>
<reference evidence="2 3" key="1">
    <citation type="submission" date="2020-08" db="EMBL/GenBank/DDBJ databases">
        <title>Bridging the membrane lipid divide: bacteria of the FCB group superphylum have the potential to synthesize archaeal ether lipids.</title>
        <authorList>
            <person name="Villanueva L."/>
            <person name="Von Meijenfeldt F.A.B."/>
            <person name="Westbye A.B."/>
            <person name="Yadav S."/>
            <person name="Hopmans E.C."/>
            <person name="Dutilh B.E."/>
            <person name="Sinninghe Damste J.S."/>
        </authorList>
    </citation>
    <scope>NUCLEOTIDE SEQUENCE [LARGE SCALE GENOMIC DNA]</scope>
    <source>
        <strain evidence="2">NIOZ-UU27</strain>
    </source>
</reference>
<organism evidence="2 3">
    <name type="scientific">Candidatus Desulfacyla euxinica</name>
    <dbReference type="NCBI Taxonomy" id="2841693"/>
    <lineage>
        <taxon>Bacteria</taxon>
        <taxon>Deltaproteobacteria</taxon>
        <taxon>Candidatus Desulfacyla</taxon>
    </lineage>
</organism>
<dbReference type="EMBL" id="JACNJD010000142">
    <property type="protein sequence ID" value="MBC8176534.1"/>
    <property type="molecule type" value="Genomic_DNA"/>
</dbReference>
<dbReference type="Proteomes" id="UP000650524">
    <property type="component" value="Unassembled WGS sequence"/>
</dbReference>
<gene>
    <name evidence="2" type="ORF">H8E19_03940</name>
</gene>